<evidence type="ECO:0000256" key="1">
    <source>
        <dbReference type="ARBA" id="ARBA00004308"/>
    </source>
</evidence>
<evidence type="ECO:0000256" key="2">
    <source>
        <dbReference type="ARBA" id="ARBA00022448"/>
    </source>
</evidence>
<dbReference type="GO" id="GO:0045332">
    <property type="term" value="P:phospholipid translocation"/>
    <property type="evidence" value="ECO:0007669"/>
    <property type="project" value="TreeGrafter"/>
</dbReference>
<dbReference type="SUPFAM" id="SSF81660">
    <property type="entry name" value="Metal cation-transporting ATPase, ATP-binding domain N"/>
    <property type="match status" value="1"/>
</dbReference>
<dbReference type="Pfam" id="PF13246">
    <property type="entry name" value="Cation_ATPase"/>
    <property type="match status" value="1"/>
</dbReference>
<dbReference type="EMBL" id="LXQA010016665">
    <property type="protein sequence ID" value="MCH89688.1"/>
    <property type="molecule type" value="Genomic_DNA"/>
</dbReference>
<dbReference type="InterPro" id="IPR023299">
    <property type="entry name" value="ATPase_P-typ_cyto_dom_N"/>
</dbReference>
<dbReference type="GO" id="GO:0005802">
    <property type="term" value="C:trans-Golgi network"/>
    <property type="evidence" value="ECO:0007669"/>
    <property type="project" value="TreeGrafter"/>
</dbReference>
<gene>
    <name evidence="3" type="ORF">A2U01_0010588</name>
</gene>
<dbReference type="Proteomes" id="UP000265520">
    <property type="component" value="Unassembled WGS sequence"/>
</dbReference>
<dbReference type="GO" id="GO:0005886">
    <property type="term" value="C:plasma membrane"/>
    <property type="evidence" value="ECO:0007669"/>
    <property type="project" value="TreeGrafter"/>
</dbReference>
<accession>A0A392MSR6</accession>
<dbReference type="Gene3D" id="3.40.1110.10">
    <property type="entry name" value="Calcium-transporting ATPase, cytoplasmic domain N"/>
    <property type="match status" value="1"/>
</dbReference>
<keyword evidence="2" id="KW-0813">Transport</keyword>
<comment type="subcellular location">
    <subcellularLocation>
        <location evidence="1">Endomembrane system</location>
    </subcellularLocation>
</comment>
<keyword evidence="4" id="KW-1185">Reference proteome</keyword>
<evidence type="ECO:0000313" key="3">
    <source>
        <dbReference type="EMBL" id="MCH89688.1"/>
    </source>
</evidence>
<evidence type="ECO:0000313" key="4">
    <source>
        <dbReference type="Proteomes" id="UP000265520"/>
    </source>
</evidence>
<reference evidence="3 4" key="1">
    <citation type="journal article" date="2018" name="Front. Plant Sci.">
        <title>Red Clover (Trifolium pratense) and Zigzag Clover (T. medium) - A Picture of Genomic Similarities and Differences.</title>
        <authorList>
            <person name="Dluhosova J."/>
            <person name="Istvanek J."/>
            <person name="Nedelnik J."/>
            <person name="Repkova J."/>
        </authorList>
    </citation>
    <scope>NUCLEOTIDE SEQUENCE [LARGE SCALE GENOMIC DNA]</scope>
    <source>
        <strain evidence="4">cv. 10/8</strain>
        <tissue evidence="3">Leaf</tissue>
    </source>
</reference>
<feature type="non-terminal residue" evidence="3">
    <location>
        <position position="153"/>
    </location>
</feature>
<dbReference type="FunFam" id="3.40.1110.10:FF:000029">
    <property type="entry name" value="Phospholipid-transporting ATPase"/>
    <property type="match status" value="1"/>
</dbReference>
<organism evidence="3 4">
    <name type="scientific">Trifolium medium</name>
    <dbReference type="NCBI Taxonomy" id="97028"/>
    <lineage>
        <taxon>Eukaryota</taxon>
        <taxon>Viridiplantae</taxon>
        <taxon>Streptophyta</taxon>
        <taxon>Embryophyta</taxon>
        <taxon>Tracheophyta</taxon>
        <taxon>Spermatophyta</taxon>
        <taxon>Magnoliopsida</taxon>
        <taxon>eudicotyledons</taxon>
        <taxon>Gunneridae</taxon>
        <taxon>Pentapetalae</taxon>
        <taxon>rosids</taxon>
        <taxon>fabids</taxon>
        <taxon>Fabales</taxon>
        <taxon>Fabaceae</taxon>
        <taxon>Papilionoideae</taxon>
        <taxon>50 kb inversion clade</taxon>
        <taxon>NPAAA clade</taxon>
        <taxon>Hologalegina</taxon>
        <taxon>IRL clade</taxon>
        <taxon>Trifolieae</taxon>
        <taxon>Trifolium</taxon>
    </lineage>
</organism>
<dbReference type="GO" id="GO:0048194">
    <property type="term" value="P:Golgi vesicle budding"/>
    <property type="evidence" value="ECO:0007669"/>
    <property type="project" value="TreeGrafter"/>
</dbReference>
<dbReference type="GO" id="GO:0000166">
    <property type="term" value="F:nucleotide binding"/>
    <property type="evidence" value="ECO:0007669"/>
    <property type="project" value="InterPro"/>
</dbReference>
<dbReference type="AlphaFoldDB" id="A0A392MSR6"/>
<protein>
    <submittedName>
        <fullName evidence="3">Phospholipid-transporting ATPase 3-like</fullName>
    </submittedName>
</protein>
<sequence>MIKYQAASPDEAALVIAAKHFGFFFYRRTPTTIYVRESHVEKMGKVQDISYEILNVLEFNSTRKRQSVVCRYPDGRLVLYCKGADTVIYERLSDSNNDIKKITREYLEQFGSSGLRTLCLAYRELHPNVYESWNEKFIQAKSSLQDREKKLDE</sequence>
<name>A0A392MSR6_9FABA</name>
<dbReference type="PANTHER" id="PTHR24092">
    <property type="entry name" value="PROBABLE PHOSPHOLIPID-TRANSPORTING ATPASE"/>
    <property type="match status" value="1"/>
</dbReference>
<dbReference type="GO" id="GO:0000139">
    <property type="term" value="C:Golgi membrane"/>
    <property type="evidence" value="ECO:0007669"/>
    <property type="project" value="GOC"/>
</dbReference>
<dbReference type="PANTHER" id="PTHR24092:SF180">
    <property type="entry name" value="PHOSPHOLIPID-TRANSPORTING ATPASE DNF1-RELATED"/>
    <property type="match status" value="1"/>
</dbReference>
<proteinExistence type="predicted"/>
<comment type="caution">
    <text evidence="3">The sequence shown here is derived from an EMBL/GenBank/DDBJ whole genome shotgun (WGS) entry which is preliminary data.</text>
</comment>
<dbReference type="GO" id="GO:0140326">
    <property type="term" value="F:ATPase-coupled intramembrane lipid transporter activity"/>
    <property type="evidence" value="ECO:0007669"/>
    <property type="project" value="TreeGrafter"/>
</dbReference>